<dbReference type="Proteomes" id="UP001598130">
    <property type="component" value="Unassembled WGS sequence"/>
</dbReference>
<dbReference type="InterPro" id="IPR009739">
    <property type="entry name" value="LprI-like_N"/>
</dbReference>
<dbReference type="Pfam" id="PF07007">
    <property type="entry name" value="LprI"/>
    <property type="match status" value="1"/>
</dbReference>
<evidence type="ECO:0000259" key="2">
    <source>
        <dbReference type="Pfam" id="PF07007"/>
    </source>
</evidence>
<gene>
    <name evidence="3" type="ORF">OCL97_02260</name>
</gene>
<accession>A0ABW6CPN7</accession>
<name>A0ABW6CPN7_9CAUL</name>
<reference evidence="3 4" key="1">
    <citation type="submission" date="2022-09" db="EMBL/GenBank/DDBJ databases">
        <title>New species of Phenylobacterium.</title>
        <authorList>
            <person name="Mieszkin S."/>
        </authorList>
    </citation>
    <scope>NUCLEOTIDE SEQUENCE [LARGE SCALE GENOMIC DNA]</scope>
    <source>
        <strain evidence="3 4">HK31-G</strain>
    </source>
</reference>
<dbReference type="PANTHER" id="PTHR39176:SF1">
    <property type="entry name" value="PERIPLASMIC PROTEIN"/>
    <property type="match status" value="1"/>
</dbReference>
<dbReference type="RefSeq" id="WP_377367214.1">
    <property type="nucleotide sequence ID" value="NZ_JAOTJD010000002.1"/>
</dbReference>
<evidence type="ECO:0000256" key="1">
    <source>
        <dbReference type="SAM" id="SignalP"/>
    </source>
</evidence>
<dbReference type="EMBL" id="JAOTJD010000002">
    <property type="protein sequence ID" value="MFD3262783.1"/>
    <property type="molecule type" value="Genomic_DNA"/>
</dbReference>
<evidence type="ECO:0000313" key="4">
    <source>
        <dbReference type="Proteomes" id="UP001598130"/>
    </source>
</evidence>
<evidence type="ECO:0000313" key="3">
    <source>
        <dbReference type="EMBL" id="MFD3262783.1"/>
    </source>
</evidence>
<protein>
    <submittedName>
        <fullName evidence="3">Lysozyme inhibitor LprI family protein</fullName>
    </submittedName>
</protein>
<dbReference type="Gene3D" id="1.20.1270.180">
    <property type="match status" value="1"/>
</dbReference>
<feature type="signal peptide" evidence="1">
    <location>
        <begin position="1"/>
        <end position="19"/>
    </location>
</feature>
<dbReference type="PANTHER" id="PTHR39176">
    <property type="entry name" value="PERIPLASMIC PROTEIN-RELATED"/>
    <property type="match status" value="1"/>
</dbReference>
<comment type="caution">
    <text evidence="3">The sequence shown here is derived from an EMBL/GenBank/DDBJ whole genome shotgun (WGS) entry which is preliminary data.</text>
</comment>
<keyword evidence="1" id="KW-0732">Signal</keyword>
<feature type="domain" description="Lysozyme inhibitor LprI-like N-terminal" evidence="2">
    <location>
        <begin position="29"/>
        <end position="120"/>
    </location>
</feature>
<feature type="chain" id="PRO_5047542260" evidence="1">
    <location>
        <begin position="20"/>
        <end position="126"/>
    </location>
</feature>
<organism evidence="3 4">
    <name type="scientific">Phenylobacterium ferrooxidans</name>
    <dbReference type="NCBI Taxonomy" id="2982689"/>
    <lineage>
        <taxon>Bacteria</taxon>
        <taxon>Pseudomonadati</taxon>
        <taxon>Pseudomonadota</taxon>
        <taxon>Alphaproteobacteria</taxon>
        <taxon>Caulobacterales</taxon>
        <taxon>Caulobacteraceae</taxon>
        <taxon>Phenylobacterium</taxon>
    </lineage>
</organism>
<sequence>MRAGLLIAAVLLAPAVAQAAPKSALDRCLASEAAETTIGQIQCIGDELKAQDVRLNRNYAKAMKDLTPEQKDKLRAAQRAWLAFQDADCRSLWDDAWGTMSRVTANMCALDRTTERADELASYPDR</sequence>
<keyword evidence="4" id="KW-1185">Reference proteome</keyword>
<proteinExistence type="predicted"/>